<dbReference type="PANTHER" id="PTHR13017:SF0">
    <property type="entry name" value="METHENYLTETRAHYDROFOLATE SYNTHASE DOMAIN-CONTAINING PROTEIN"/>
    <property type="match status" value="1"/>
</dbReference>
<keyword evidence="2" id="KW-1185">Reference proteome</keyword>
<dbReference type="InterPro" id="IPR037171">
    <property type="entry name" value="NagB/RpiA_transferase-like"/>
</dbReference>
<accession>A0A179D6E5</accession>
<dbReference type="EMBL" id="LWLG01000001">
    <property type="protein sequence ID" value="OAQ21606.1"/>
    <property type="molecule type" value="Genomic_DNA"/>
</dbReference>
<evidence type="ECO:0000313" key="1">
    <source>
        <dbReference type="EMBL" id="OAQ21606.1"/>
    </source>
</evidence>
<dbReference type="PATRIC" id="fig|999894.6.peg.125"/>
<dbReference type="InterPro" id="IPR002698">
    <property type="entry name" value="FTHF_cligase"/>
</dbReference>
<sequence length="212" mass="23528">MKLGEAQQQLREEVWRKLTETGVARFPGAYGRIPNFVGAEEAANKALELPEVEAARVVFVNPDSPQYPLRAKLLSAGKILILGSPKPKSKKPFLLIDPTRLKPHPLRLASLKGAFHYGERLALEELPEIDLFVTGCVAVTPEGKRLGKGDGFAAREYALLLSSGKIFLETPILTTIHELQVLPKVPTEEHDLQIDIIVTPQRIIRTRVSRET</sequence>
<comment type="caution">
    <text evidence="1">The sequence shown here is derived from an EMBL/GenBank/DDBJ whole genome shotgun (WGS) entry which is preliminary data.</text>
</comment>
<dbReference type="STRING" id="999894.TDIS_0124"/>
<dbReference type="Pfam" id="PF01812">
    <property type="entry name" value="5-FTHF_cyc-lig"/>
    <property type="match status" value="1"/>
</dbReference>
<dbReference type="OrthoDB" id="9801938at2"/>
<name>A0A179D6E5_9BACT</name>
<dbReference type="Proteomes" id="UP000078390">
    <property type="component" value="Unassembled WGS sequence"/>
</dbReference>
<evidence type="ECO:0000313" key="2">
    <source>
        <dbReference type="Proteomes" id="UP000078390"/>
    </source>
</evidence>
<gene>
    <name evidence="1" type="ORF">TDIS_0124</name>
</gene>
<dbReference type="GO" id="GO:0005737">
    <property type="term" value="C:cytoplasm"/>
    <property type="evidence" value="ECO:0007669"/>
    <property type="project" value="TreeGrafter"/>
</dbReference>
<dbReference type="Gene3D" id="3.40.50.10420">
    <property type="entry name" value="NagB/RpiA/CoA transferase-like"/>
    <property type="match status" value="1"/>
</dbReference>
<protein>
    <submittedName>
        <fullName evidence="1">5-FCL-like protein</fullName>
    </submittedName>
</protein>
<dbReference type="InterPro" id="IPR024185">
    <property type="entry name" value="FTHF_cligase-like_sf"/>
</dbReference>
<dbReference type="PANTHER" id="PTHR13017">
    <property type="entry name" value="5-FORMYLTETRAHYDROFOLATE CYCLO-LIGASE-RELATED"/>
    <property type="match status" value="1"/>
</dbReference>
<organism evidence="1 2">
    <name type="scientific">Thermosulfurimonas dismutans</name>
    <dbReference type="NCBI Taxonomy" id="999894"/>
    <lineage>
        <taxon>Bacteria</taxon>
        <taxon>Pseudomonadati</taxon>
        <taxon>Thermodesulfobacteriota</taxon>
        <taxon>Thermodesulfobacteria</taxon>
        <taxon>Thermodesulfobacteriales</taxon>
        <taxon>Thermodesulfobacteriaceae</taxon>
        <taxon>Thermosulfurimonas</taxon>
    </lineage>
</organism>
<dbReference type="SUPFAM" id="SSF100950">
    <property type="entry name" value="NagB/RpiA/CoA transferase-like"/>
    <property type="match status" value="1"/>
</dbReference>
<dbReference type="AlphaFoldDB" id="A0A179D6E5"/>
<proteinExistence type="predicted"/>
<dbReference type="RefSeq" id="WP_068668241.1">
    <property type="nucleotide sequence ID" value="NZ_LWLG01000001.1"/>
</dbReference>
<reference evidence="1 2" key="1">
    <citation type="submission" date="2016-04" db="EMBL/GenBank/DDBJ databases">
        <title>Genome analysis of Thermosulfurimonas dismutans, the first thermophilic sulfur-disproportionating bacterium of the phylum Thermodesulfobacteria.</title>
        <authorList>
            <person name="Mardanov A.V."/>
            <person name="Beletsky A.V."/>
            <person name="Kadnikov V.V."/>
            <person name="Slobodkin A.I."/>
            <person name="Ravin N.V."/>
        </authorList>
    </citation>
    <scope>NUCLEOTIDE SEQUENCE [LARGE SCALE GENOMIC DNA]</scope>
    <source>
        <strain evidence="1 2">S95</strain>
    </source>
</reference>